<sequence>MNEVTVIFPHQLFKNTEFLPSKTTVFLVEEYLFFSQYNFHKQKVAFHRASMKFYESFLVDKGFKVTYVEASDKRSDVRKLFSFFIDEEITTVHIINPTDNWLEKRIKTFSEQISIQYYENPLFINSKEELSSFFKPNKKKFFQTSFYKNQRTDRNILVTNGEPVGGKWTFDADNRKKYPKDKTPPTITYPKVNKHFKEAVGYVNANFKNNIGEVDSIQYYPTTFKESEDWLQDFFKVRFHDFGAYEDAIVKKEHFLNHSILSPLINVGLLSPLYVIEEAIDFAAKNDIPINSLEGFVRQILGWREFIRGVYEVKGTEERTKNFWNHTRKIPASFYTGTTGIDPIDTTIKKLLKTGYAHHIERLMILGNFMLLCEFDPDEVYKWFMELFIDAYDWVMVPNVYGMTLFADGGLMSTKPYISSSNYIKKMSDYPNGEWQQIWDGLFWNFMDKNRSFLSKNPRLNMLLSNLDKMDNSKRETHFKNAAMFFEQLENPKKETQLNLL</sequence>
<dbReference type="Pfam" id="PF03441">
    <property type="entry name" value="FAD_binding_7"/>
    <property type="match status" value="1"/>
</dbReference>
<dbReference type="RefSeq" id="WP_147130488.1">
    <property type="nucleotide sequence ID" value="NZ_VOSC01000005.1"/>
</dbReference>
<name>A0A5C7B3N9_9FLAO</name>
<dbReference type="Pfam" id="PF04244">
    <property type="entry name" value="DPRP"/>
    <property type="match status" value="1"/>
</dbReference>
<dbReference type="Proteomes" id="UP000321790">
    <property type="component" value="Unassembled WGS sequence"/>
</dbReference>
<keyword evidence="3" id="KW-1185">Reference proteome</keyword>
<evidence type="ECO:0000313" key="3">
    <source>
        <dbReference type="Proteomes" id="UP000321790"/>
    </source>
</evidence>
<dbReference type="InterPro" id="IPR014729">
    <property type="entry name" value="Rossmann-like_a/b/a_fold"/>
</dbReference>
<dbReference type="InterPro" id="IPR005101">
    <property type="entry name" value="Cryptochr/Photolyase_FAD-bd"/>
</dbReference>
<comment type="caution">
    <text evidence="2">The sequence shown here is derived from an EMBL/GenBank/DDBJ whole genome shotgun (WGS) entry which is preliminary data.</text>
</comment>
<dbReference type="SUPFAM" id="SSF48173">
    <property type="entry name" value="Cryptochrome/photolyase FAD-binding domain"/>
    <property type="match status" value="1"/>
</dbReference>
<dbReference type="EMBL" id="VOSC01000005">
    <property type="protein sequence ID" value="TXE15067.1"/>
    <property type="molecule type" value="Genomic_DNA"/>
</dbReference>
<dbReference type="InterPro" id="IPR036134">
    <property type="entry name" value="Crypto/Photolyase_FAD-like_sf"/>
</dbReference>
<keyword evidence="2" id="KW-0456">Lyase</keyword>
<evidence type="ECO:0000259" key="1">
    <source>
        <dbReference type="Pfam" id="PF03441"/>
    </source>
</evidence>
<proteinExistence type="predicted"/>
<dbReference type="AlphaFoldDB" id="A0A5C7B3N9"/>
<dbReference type="PANTHER" id="PTHR38657">
    <property type="entry name" value="SLR1343 PROTEIN"/>
    <property type="match status" value="1"/>
</dbReference>
<evidence type="ECO:0000313" key="2">
    <source>
        <dbReference type="EMBL" id="TXE15067.1"/>
    </source>
</evidence>
<dbReference type="Gene3D" id="1.25.40.80">
    <property type="match status" value="1"/>
</dbReference>
<dbReference type="Gene3D" id="3.40.50.620">
    <property type="entry name" value="HUPs"/>
    <property type="match status" value="1"/>
</dbReference>
<protein>
    <submittedName>
        <fullName evidence="2">Cryptochrome/photolyase family protein</fullName>
    </submittedName>
</protein>
<dbReference type="Gene3D" id="1.10.579.10">
    <property type="entry name" value="DNA Cyclobutane Dipyrimidine Photolyase, subunit A, domain 3"/>
    <property type="match status" value="1"/>
</dbReference>
<dbReference type="PANTHER" id="PTHR38657:SF1">
    <property type="entry name" value="SLR1343 PROTEIN"/>
    <property type="match status" value="1"/>
</dbReference>
<feature type="domain" description="Cryptochrome/DNA photolyase FAD-binding" evidence="1">
    <location>
        <begin position="300"/>
        <end position="429"/>
    </location>
</feature>
<dbReference type="InterPro" id="IPR052551">
    <property type="entry name" value="UV-DNA_repair_photolyase"/>
</dbReference>
<dbReference type="OrthoDB" id="5288100at2"/>
<gene>
    <name evidence="2" type="ORF">FUA26_00750</name>
</gene>
<organism evidence="2 3">
    <name type="scientific">Seonamhaeicola algicola</name>
    <dbReference type="NCBI Taxonomy" id="1719036"/>
    <lineage>
        <taxon>Bacteria</taxon>
        <taxon>Pseudomonadati</taxon>
        <taxon>Bacteroidota</taxon>
        <taxon>Flavobacteriia</taxon>
        <taxon>Flavobacteriales</taxon>
        <taxon>Flavobacteriaceae</taxon>
    </lineage>
</organism>
<reference evidence="3" key="1">
    <citation type="submission" date="2019-08" db="EMBL/GenBank/DDBJ databases">
        <title>Seonamhaeicola sediminis sp. nov., isolated from marine sediment.</title>
        <authorList>
            <person name="Cao W.R."/>
        </authorList>
    </citation>
    <scope>NUCLEOTIDE SEQUENCE [LARGE SCALE GENOMIC DNA]</scope>
    <source>
        <strain evidence="3">Gy8</strain>
    </source>
</reference>
<dbReference type="Gene3D" id="1.10.10.1710">
    <property type="entry name" value="Deoxyribodipyrimidine photolyase-related"/>
    <property type="match status" value="1"/>
</dbReference>
<dbReference type="InterPro" id="IPR007357">
    <property type="entry name" value="PhrB-like"/>
</dbReference>
<dbReference type="GO" id="GO:0016829">
    <property type="term" value="F:lyase activity"/>
    <property type="evidence" value="ECO:0007669"/>
    <property type="project" value="UniProtKB-KW"/>
</dbReference>
<accession>A0A5C7B3N9</accession>